<keyword evidence="6" id="KW-1185">Reference proteome</keyword>
<dbReference type="SMART" id="SM00267">
    <property type="entry name" value="GGDEF"/>
    <property type="match status" value="1"/>
</dbReference>
<evidence type="ECO:0000259" key="1">
    <source>
        <dbReference type="PROSITE" id="PS50112"/>
    </source>
</evidence>
<dbReference type="SUPFAM" id="SSF141868">
    <property type="entry name" value="EAL domain-like"/>
    <property type="match status" value="1"/>
</dbReference>
<feature type="domain" description="PAS" evidence="1">
    <location>
        <begin position="414"/>
        <end position="445"/>
    </location>
</feature>
<dbReference type="InterPro" id="IPR035919">
    <property type="entry name" value="EAL_sf"/>
</dbReference>
<dbReference type="InterPro" id="IPR029787">
    <property type="entry name" value="Nucleotide_cyclase"/>
</dbReference>
<dbReference type="SUPFAM" id="SSF55073">
    <property type="entry name" value="Nucleotide cyclase"/>
    <property type="match status" value="1"/>
</dbReference>
<dbReference type="PANTHER" id="PTHR33121">
    <property type="entry name" value="CYCLIC DI-GMP PHOSPHODIESTERASE PDEF"/>
    <property type="match status" value="1"/>
</dbReference>
<evidence type="ECO:0000259" key="3">
    <source>
        <dbReference type="PROSITE" id="PS50883"/>
    </source>
</evidence>
<dbReference type="InterPro" id="IPR000700">
    <property type="entry name" value="PAS-assoc_C"/>
</dbReference>
<organism evidence="5 6">
    <name type="scientific">Rheinheimera marina</name>
    <dbReference type="NCBI Taxonomy" id="1774958"/>
    <lineage>
        <taxon>Bacteria</taxon>
        <taxon>Pseudomonadati</taxon>
        <taxon>Pseudomonadota</taxon>
        <taxon>Gammaproteobacteria</taxon>
        <taxon>Chromatiales</taxon>
        <taxon>Chromatiaceae</taxon>
        <taxon>Rheinheimera</taxon>
    </lineage>
</organism>
<dbReference type="RefSeq" id="WP_377334759.1">
    <property type="nucleotide sequence ID" value="NZ_JBHSGB010000012.1"/>
</dbReference>
<accession>A0ABV9JP63</accession>
<dbReference type="Proteomes" id="UP001595962">
    <property type="component" value="Unassembled WGS sequence"/>
</dbReference>
<dbReference type="Gene3D" id="3.20.20.450">
    <property type="entry name" value="EAL domain"/>
    <property type="match status" value="1"/>
</dbReference>
<evidence type="ECO:0000313" key="5">
    <source>
        <dbReference type="EMBL" id="MFC4656048.1"/>
    </source>
</evidence>
<dbReference type="Pfam" id="PF08495">
    <property type="entry name" value="FIST"/>
    <property type="match status" value="1"/>
</dbReference>
<comment type="caution">
    <text evidence="5">The sequence shown here is derived from an EMBL/GenBank/DDBJ whole genome shotgun (WGS) entry which is preliminary data.</text>
</comment>
<dbReference type="InterPro" id="IPR001633">
    <property type="entry name" value="EAL_dom"/>
</dbReference>
<dbReference type="CDD" id="cd01949">
    <property type="entry name" value="GGDEF"/>
    <property type="match status" value="1"/>
</dbReference>
<dbReference type="SMART" id="SM00897">
    <property type="entry name" value="FIST"/>
    <property type="match status" value="1"/>
</dbReference>
<evidence type="ECO:0000313" key="6">
    <source>
        <dbReference type="Proteomes" id="UP001595962"/>
    </source>
</evidence>
<dbReference type="InterPro" id="IPR001610">
    <property type="entry name" value="PAC"/>
</dbReference>
<dbReference type="PANTHER" id="PTHR33121:SF70">
    <property type="entry name" value="SIGNALING PROTEIN YKOW"/>
    <property type="match status" value="1"/>
</dbReference>
<proteinExistence type="predicted"/>
<dbReference type="InterPro" id="IPR013702">
    <property type="entry name" value="FIST_domain_N"/>
</dbReference>
<dbReference type="SMART" id="SM00052">
    <property type="entry name" value="EAL"/>
    <property type="match status" value="1"/>
</dbReference>
<dbReference type="SMART" id="SM00086">
    <property type="entry name" value="PAC"/>
    <property type="match status" value="1"/>
</dbReference>
<dbReference type="SMART" id="SM00091">
    <property type="entry name" value="PAS"/>
    <property type="match status" value="1"/>
</dbReference>
<feature type="domain" description="EAL" evidence="3">
    <location>
        <begin position="684"/>
        <end position="931"/>
    </location>
</feature>
<dbReference type="InterPro" id="IPR050706">
    <property type="entry name" value="Cyclic-di-GMP_PDE-like"/>
</dbReference>
<dbReference type="Pfam" id="PF13426">
    <property type="entry name" value="PAS_9"/>
    <property type="match status" value="1"/>
</dbReference>
<gene>
    <name evidence="5" type="ORF">ACFO3I_13620</name>
</gene>
<dbReference type="InterPro" id="IPR035965">
    <property type="entry name" value="PAS-like_dom_sf"/>
</dbReference>
<dbReference type="Pfam" id="PF10442">
    <property type="entry name" value="FIST_C"/>
    <property type="match status" value="1"/>
</dbReference>
<dbReference type="Gene3D" id="3.30.70.270">
    <property type="match status" value="1"/>
</dbReference>
<dbReference type="InterPro" id="IPR000014">
    <property type="entry name" value="PAS"/>
</dbReference>
<dbReference type="InterPro" id="IPR000160">
    <property type="entry name" value="GGDEF_dom"/>
</dbReference>
<dbReference type="NCBIfam" id="TIGR00254">
    <property type="entry name" value="GGDEF"/>
    <property type="match status" value="1"/>
</dbReference>
<dbReference type="Gene3D" id="3.30.450.20">
    <property type="entry name" value="PAS domain"/>
    <property type="match status" value="1"/>
</dbReference>
<protein>
    <submittedName>
        <fullName evidence="5">EAL domain-containing protein</fullName>
    </submittedName>
</protein>
<dbReference type="PROSITE" id="PS50887">
    <property type="entry name" value="GGDEF"/>
    <property type="match status" value="1"/>
</dbReference>
<dbReference type="InterPro" id="IPR019494">
    <property type="entry name" value="FIST_C"/>
</dbReference>
<dbReference type="PROSITE" id="PS50113">
    <property type="entry name" value="PAC"/>
    <property type="match status" value="1"/>
</dbReference>
<dbReference type="EMBL" id="JBHSGB010000012">
    <property type="protein sequence ID" value="MFC4656048.1"/>
    <property type="molecule type" value="Genomic_DNA"/>
</dbReference>
<evidence type="ECO:0000259" key="2">
    <source>
        <dbReference type="PROSITE" id="PS50113"/>
    </source>
</evidence>
<evidence type="ECO:0000259" key="4">
    <source>
        <dbReference type="PROSITE" id="PS50887"/>
    </source>
</evidence>
<dbReference type="InterPro" id="IPR043128">
    <property type="entry name" value="Rev_trsase/Diguanyl_cyclase"/>
</dbReference>
<dbReference type="Pfam" id="PF00990">
    <property type="entry name" value="GGDEF"/>
    <property type="match status" value="1"/>
</dbReference>
<dbReference type="PROSITE" id="PS50112">
    <property type="entry name" value="PAS"/>
    <property type="match status" value="1"/>
</dbReference>
<dbReference type="CDD" id="cd01948">
    <property type="entry name" value="EAL"/>
    <property type="match status" value="1"/>
</dbReference>
<reference evidence="6" key="1">
    <citation type="journal article" date="2019" name="Int. J. Syst. Evol. Microbiol.">
        <title>The Global Catalogue of Microorganisms (GCM) 10K type strain sequencing project: providing services to taxonomists for standard genome sequencing and annotation.</title>
        <authorList>
            <consortium name="The Broad Institute Genomics Platform"/>
            <consortium name="The Broad Institute Genome Sequencing Center for Infectious Disease"/>
            <person name="Wu L."/>
            <person name="Ma J."/>
        </authorList>
    </citation>
    <scope>NUCLEOTIDE SEQUENCE [LARGE SCALE GENOMIC DNA]</scope>
    <source>
        <strain evidence="6">DT28</strain>
    </source>
</reference>
<dbReference type="Pfam" id="PF00563">
    <property type="entry name" value="EAL"/>
    <property type="match status" value="1"/>
</dbReference>
<name>A0ABV9JP63_9GAMM</name>
<sequence>MRTLKLIYSSEQELQAYLSEHRLSSGHGIVQLFSGRSPDETLHVQRMLKASLPHFVLIGTSTAGEIYRGTCVSEAIVIDIIMFETEIEVIPFYSALTAGIDTIHTLPPRLHPKVMICFANALQDSAEPLLSSLNQQYPDSLVTGGYAADNNVFHSTFTLLEDKLYQQGLVGIALSGEKLQTSLISYRGWHPIGQKFTVTSVKNNVLYSLDNTPVLEIYRKYLGEHVLSGFPNTVMEFPLLVKRGQQQFLRAPVGITSDKQGVILAGNLQVNDQVYFSFADLHGLSTEVQQLEQQSGIAPLIYSCAARKTFMQQQIEQEVSKLGTLNQANGCFLYGEFATEQQHFSLHNLSSTLLVLAEQAETIELQFTTLRSNTAKPNSLQTLAFLAKTTGVELNEAMIFLEQQQYALNYSSIVSMTDPHGNITYVNKKFEEISGYKSHELLGKNHRIIKNPAMPAKVHHSLWRTISQKKPWQGLMLNKRKDGSGYYVKTVVVPLLDEQQNISSFLSIRQDITDVVKARQTIKMHTTDALTGLPNRAKLSADLKQQQRIALAMIDVRNFKLLNDVWGMEHGDDIIKTIANMLKEYSYNLRIEPYRINGATFSLLAATNLDTTVFIRMCEKLKAHIEEHSVDVNAKSFDITLSMGVGISETHSMALAESALNDAKLSYTRGCVVKTDHDLTSNRAYSCIEEVRNALAEKRIMAVFQRLAYVKDSFQNPAKYEALVRINTNDGSLLSPGEFLQHIKKTRLYGALTREVVTISVDTANRLNCIISVNLSIQDIADQQTKNFIFDKLHQYGGANMIFEITESEAIQDFNSVADFIKQVRKFGAKIAIDDFGSGYSNFAYLVEIKPDYIKIDGSIIKTIVKNENSRLVTKSIIDMARSLNIKTIAEFVSEQDILDCLTELNVDMVQGFHIAHPLPIEKLSKELSLN</sequence>
<feature type="domain" description="PAC" evidence="2">
    <location>
        <begin position="470"/>
        <end position="524"/>
    </location>
</feature>
<feature type="domain" description="GGDEF" evidence="4">
    <location>
        <begin position="547"/>
        <end position="683"/>
    </location>
</feature>
<dbReference type="PROSITE" id="PS50883">
    <property type="entry name" value="EAL"/>
    <property type="match status" value="1"/>
</dbReference>
<dbReference type="NCBIfam" id="TIGR00229">
    <property type="entry name" value="sensory_box"/>
    <property type="match status" value="1"/>
</dbReference>
<dbReference type="CDD" id="cd00130">
    <property type="entry name" value="PAS"/>
    <property type="match status" value="1"/>
</dbReference>
<dbReference type="SUPFAM" id="SSF55785">
    <property type="entry name" value="PYP-like sensor domain (PAS domain)"/>
    <property type="match status" value="1"/>
</dbReference>
<dbReference type="SMART" id="SM01204">
    <property type="entry name" value="FIST_C"/>
    <property type="match status" value="1"/>
</dbReference>